<dbReference type="Gene3D" id="3.30.1520.10">
    <property type="entry name" value="Phox-like domain"/>
    <property type="match status" value="1"/>
</dbReference>
<dbReference type="Pfam" id="PF00787">
    <property type="entry name" value="PX"/>
    <property type="match status" value="1"/>
</dbReference>
<dbReference type="GO" id="GO:0035091">
    <property type="term" value="F:phosphatidylinositol binding"/>
    <property type="evidence" value="ECO:0007669"/>
    <property type="project" value="InterPro"/>
</dbReference>
<dbReference type="EMBL" id="SPLM01000072">
    <property type="protein sequence ID" value="TMW63497.1"/>
    <property type="molecule type" value="Genomic_DNA"/>
</dbReference>
<evidence type="ECO:0000256" key="1">
    <source>
        <dbReference type="SAM" id="Coils"/>
    </source>
</evidence>
<feature type="region of interest" description="Disordered" evidence="2">
    <location>
        <begin position="121"/>
        <end position="141"/>
    </location>
</feature>
<dbReference type="OrthoDB" id="271164at2759"/>
<dbReference type="SUPFAM" id="SSF64268">
    <property type="entry name" value="PX domain"/>
    <property type="match status" value="1"/>
</dbReference>
<reference evidence="4" key="1">
    <citation type="submission" date="2019-03" db="EMBL/GenBank/DDBJ databases">
        <title>Long read genome sequence of the mycoparasitic Pythium oligandrum ATCC 38472 isolated from sugarbeet rhizosphere.</title>
        <authorList>
            <person name="Gaulin E."/>
        </authorList>
    </citation>
    <scope>NUCLEOTIDE SEQUENCE</scope>
    <source>
        <strain evidence="4">ATCC 38472_TT</strain>
    </source>
</reference>
<feature type="compositionally biased region" description="Low complexity" evidence="2">
    <location>
        <begin position="125"/>
        <end position="138"/>
    </location>
</feature>
<dbReference type="PROSITE" id="PS50195">
    <property type="entry name" value="PX"/>
    <property type="match status" value="1"/>
</dbReference>
<dbReference type="SMART" id="SM00312">
    <property type="entry name" value="PX"/>
    <property type="match status" value="1"/>
</dbReference>
<organism evidence="4 5">
    <name type="scientific">Pythium oligandrum</name>
    <name type="common">Mycoparasitic fungus</name>
    <dbReference type="NCBI Taxonomy" id="41045"/>
    <lineage>
        <taxon>Eukaryota</taxon>
        <taxon>Sar</taxon>
        <taxon>Stramenopiles</taxon>
        <taxon>Oomycota</taxon>
        <taxon>Peronosporomycetes</taxon>
        <taxon>Pythiales</taxon>
        <taxon>Pythiaceae</taxon>
        <taxon>Pythium</taxon>
    </lineage>
</organism>
<gene>
    <name evidence="4" type="ORF">Poli38472_002438</name>
</gene>
<dbReference type="InterPro" id="IPR036871">
    <property type="entry name" value="PX_dom_sf"/>
</dbReference>
<proteinExistence type="predicted"/>
<sequence length="439" mass="48962">MSIAVGPAGKVGDGVNAYYVYKVTSDTFSIEPIQVDRRYSDFLWLHTQLAKQCAGYIIPPLPAKVVPLLQGSEFLERRRSGLERFLRKVVEHDELKNTNYFRSFLECSPVELTALKAASQKAETSTSGNGSPGSSSSGALAHMAQKSQQLNSWWGKAYQRMAENDKVKLLAAKAGRDLTGVNTIEDPDFDRVLKYVSELNALVKSMQTRAQNAHKANKLAAGAYCELIECMNTIADVEESLSTSSSTASSDFGAVLALLDTRARLMDSELAEFSESIEYFARWVSAVMNAINVREDRRLTYQAKLAAKGKDANNNASQDVLEAKDEYERVHQRVMTEIQRFQAEKAIEIRRMFAQYAKVQMLCTTEMSEVLTVSNKALEQPVTTQQFTTRFSKTGEPGNNEANEMEEAMRKMDIRKPETTTAVNKVDPEGNEQYSDVCL</sequence>
<keyword evidence="5" id="KW-1185">Reference proteome</keyword>
<dbReference type="AlphaFoldDB" id="A0A8K1FL55"/>
<name>A0A8K1FL55_PYTOL</name>
<dbReference type="PANTHER" id="PTHR10555:SF170">
    <property type="entry name" value="FI18122P1"/>
    <property type="match status" value="1"/>
</dbReference>
<evidence type="ECO:0000256" key="2">
    <source>
        <dbReference type="SAM" id="MobiDB-lite"/>
    </source>
</evidence>
<keyword evidence="1" id="KW-0175">Coiled coil</keyword>
<accession>A0A8K1FL55</accession>
<dbReference type="PANTHER" id="PTHR10555">
    <property type="entry name" value="SORTING NEXIN"/>
    <property type="match status" value="1"/>
</dbReference>
<comment type="caution">
    <text evidence="4">The sequence shown here is derived from an EMBL/GenBank/DDBJ whole genome shotgun (WGS) entry which is preliminary data.</text>
</comment>
<dbReference type="Gene3D" id="1.20.1270.60">
    <property type="entry name" value="Arfaptin homology (AH) domain/BAR domain"/>
    <property type="match status" value="1"/>
</dbReference>
<evidence type="ECO:0000259" key="3">
    <source>
        <dbReference type="PROSITE" id="PS50195"/>
    </source>
</evidence>
<dbReference type="GO" id="GO:0005768">
    <property type="term" value="C:endosome"/>
    <property type="evidence" value="ECO:0007669"/>
    <property type="project" value="TreeGrafter"/>
</dbReference>
<protein>
    <recommendedName>
        <fullName evidence="3">PX domain-containing protein</fullName>
    </recommendedName>
</protein>
<feature type="domain" description="PX" evidence="3">
    <location>
        <begin position="1"/>
        <end position="112"/>
    </location>
</feature>
<evidence type="ECO:0000313" key="5">
    <source>
        <dbReference type="Proteomes" id="UP000794436"/>
    </source>
</evidence>
<dbReference type="Proteomes" id="UP000794436">
    <property type="component" value="Unassembled WGS sequence"/>
</dbReference>
<dbReference type="SUPFAM" id="SSF103657">
    <property type="entry name" value="BAR/IMD domain-like"/>
    <property type="match status" value="1"/>
</dbReference>
<dbReference type="InterPro" id="IPR027267">
    <property type="entry name" value="AH/BAR_dom_sf"/>
</dbReference>
<evidence type="ECO:0000313" key="4">
    <source>
        <dbReference type="EMBL" id="TMW63497.1"/>
    </source>
</evidence>
<feature type="coiled-coil region" evidence="1">
    <location>
        <begin position="313"/>
        <end position="344"/>
    </location>
</feature>
<dbReference type="InterPro" id="IPR001683">
    <property type="entry name" value="PX_dom"/>
</dbReference>